<dbReference type="CDD" id="cd02440">
    <property type="entry name" value="AdoMet_MTases"/>
    <property type="match status" value="1"/>
</dbReference>
<dbReference type="Gene3D" id="1.10.8.10">
    <property type="entry name" value="DNA helicase RuvA subunit, C-terminal domain"/>
    <property type="match status" value="1"/>
</dbReference>
<dbReference type="Pfam" id="PF17827">
    <property type="entry name" value="PrmC_N"/>
    <property type="match status" value="1"/>
</dbReference>
<dbReference type="FunFam" id="3.40.50.150:FF:000053">
    <property type="entry name" value="Release factor glutamine methyltransferase"/>
    <property type="match status" value="1"/>
</dbReference>
<comment type="catalytic activity">
    <reaction evidence="4 5">
        <text>L-glutaminyl-[peptide chain release factor] + S-adenosyl-L-methionine = N(5)-methyl-L-glutaminyl-[peptide chain release factor] + S-adenosyl-L-homocysteine + H(+)</text>
        <dbReference type="Rhea" id="RHEA:42896"/>
        <dbReference type="Rhea" id="RHEA-COMP:10271"/>
        <dbReference type="Rhea" id="RHEA-COMP:10272"/>
        <dbReference type="ChEBI" id="CHEBI:15378"/>
        <dbReference type="ChEBI" id="CHEBI:30011"/>
        <dbReference type="ChEBI" id="CHEBI:57856"/>
        <dbReference type="ChEBI" id="CHEBI:59789"/>
        <dbReference type="ChEBI" id="CHEBI:61891"/>
        <dbReference type="EC" id="2.1.1.297"/>
    </reaction>
</comment>
<protein>
    <recommendedName>
        <fullName evidence="5">Release factor glutamine methyltransferase</fullName>
        <shortName evidence="5">RF MTase</shortName>
        <ecNumber evidence="5">2.1.1.297</ecNumber>
    </recommendedName>
    <alternativeName>
        <fullName evidence="5">N5-glutamine methyltransferase PrmC</fullName>
    </alternativeName>
    <alternativeName>
        <fullName evidence="5">Protein-(glutamine-N5) MTase PrmC</fullName>
    </alternativeName>
    <alternativeName>
        <fullName evidence="5">Protein-glutamine N-methyltransferase PrmC</fullName>
    </alternativeName>
</protein>
<dbReference type="GO" id="GO:0102559">
    <property type="term" value="F:peptide chain release factor N(5)-glutamine methyltransferase activity"/>
    <property type="evidence" value="ECO:0007669"/>
    <property type="project" value="UniProtKB-EC"/>
</dbReference>
<dbReference type="InterPro" id="IPR004556">
    <property type="entry name" value="HemK-like"/>
</dbReference>
<dbReference type="InterPro" id="IPR029063">
    <property type="entry name" value="SAM-dependent_MTases_sf"/>
</dbReference>
<dbReference type="Proteomes" id="UP000242205">
    <property type="component" value="Chromosome"/>
</dbReference>
<dbReference type="PANTHER" id="PTHR18895">
    <property type="entry name" value="HEMK METHYLTRANSFERASE"/>
    <property type="match status" value="1"/>
</dbReference>
<dbReference type="SUPFAM" id="SSF53335">
    <property type="entry name" value="S-adenosyl-L-methionine-dependent methyltransferases"/>
    <property type="match status" value="1"/>
</dbReference>
<evidence type="ECO:0000256" key="2">
    <source>
        <dbReference type="ARBA" id="ARBA00022679"/>
    </source>
</evidence>
<sequence length="293" mass="31827">MIDTSTPDVASALKWAREHIDSVDARILMRRVLDCAATRLVSHPDLRLDAAEWEQFRHFVTRRASGEPVAYLVGEREFFGYSLMITPAVLIPRPETELLVELAVAHFAGRPNTRVLDLGTGSGAIAIALAKELPDADVTAVDRSREALLVAMANAARLRVSVSFVVSDWFAALAGDRFQLIVANPPYVAATDPHLGEGDVRFEPQAALVSGPEGLDDLAEIVVRAPHHLDPGGWLFVEHGYDQARRVRALLADAGFTAIASWNDLAGIERVSGGQWLGRGASGRRLDAPQRDT</sequence>
<dbReference type="NCBIfam" id="TIGR00536">
    <property type="entry name" value="hemK_fam"/>
    <property type="match status" value="1"/>
</dbReference>
<dbReference type="RefSeq" id="WP_102246235.1">
    <property type="nucleotide sequence ID" value="NZ_CP025682.1"/>
</dbReference>
<evidence type="ECO:0000256" key="3">
    <source>
        <dbReference type="ARBA" id="ARBA00022691"/>
    </source>
</evidence>
<name>A0A2I6S4H8_9RHOO</name>
<keyword evidence="2 5" id="KW-0808">Transferase</keyword>
<gene>
    <name evidence="5 8" type="primary">prmC</name>
    <name evidence="8" type="ORF">C0099_03925</name>
</gene>
<feature type="binding site" evidence="5">
    <location>
        <position position="169"/>
    </location>
    <ligand>
        <name>S-adenosyl-L-methionine</name>
        <dbReference type="ChEBI" id="CHEBI:59789"/>
    </ligand>
</feature>
<evidence type="ECO:0000259" key="6">
    <source>
        <dbReference type="Pfam" id="PF05175"/>
    </source>
</evidence>
<dbReference type="AlphaFoldDB" id="A0A2I6S4H8"/>
<dbReference type="InterPro" id="IPR040758">
    <property type="entry name" value="PrmC_N"/>
</dbReference>
<dbReference type="PROSITE" id="PS00092">
    <property type="entry name" value="N6_MTASE"/>
    <property type="match status" value="1"/>
</dbReference>
<dbReference type="InterPro" id="IPR019874">
    <property type="entry name" value="RF_methyltr_PrmC"/>
</dbReference>
<dbReference type="GO" id="GO:0003676">
    <property type="term" value="F:nucleic acid binding"/>
    <property type="evidence" value="ECO:0007669"/>
    <property type="project" value="InterPro"/>
</dbReference>
<dbReference type="InterPro" id="IPR050320">
    <property type="entry name" value="N5-glutamine_MTase"/>
</dbReference>
<accession>A0A2I6S4H8</accession>
<organism evidence="8 9">
    <name type="scientific">Pseudazoarcus pumilus</name>
    <dbReference type="NCBI Taxonomy" id="2067960"/>
    <lineage>
        <taxon>Bacteria</taxon>
        <taxon>Pseudomonadati</taxon>
        <taxon>Pseudomonadota</taxon>
        <taxon>Betaproteobacteria</taxon>
        <taxon>Rhodocyclales</taxon>
        <taxon>Zoogloeaceae</taxon>
        <taxon>Pseudazoarcus</taxon>
    </lineage>
</organism>
<dbReference type="PANTHER" id="PTHR18895:SF74">
    <property type="entry name" value="MTRF1L RELEASE FACTOR GLUTAMINE METHYLTRANSFERASE"/>
    <property type="match status" value="1"/>
</dbReference>
<feature type="binding site" evidence="5">
    <location>
        <position position="142"/>
    </location>
    <ligand>
        <name>S-adenosyl-L-methionine</name>
        <dbReference type="ChEBI" id="CHEBI:59789"/>
    </ligand>
</feature>
<evidence type="ECO:0000313" key="8">
    <source>
        <dbReference type="EMBL" id="AUN94163.1"/>
    </source>
</evidence>
<dbReference type="KEGG" id="atw:C0099_03925"/>
<dbReference type="HAMAP" id="MF_02126">
    <property type="entry name" value="RF_methyltr_PrmC"/>
    <property type="match status" value="1"/>
</dbReference>
<keyword evidence="3 5" id="KW-0949">S-adenosyl-L-methionine</keyword>
<dbReference type="Gene3D" id="3.40.50.150">
    <property type="entry name" value="Vaccinia Virus protein VP39"/>
    <property type="match status" value="1"/>
</dbReference>
<feature type="binding site" evidence="5">
    <location>
        <begin position="184"/>
        <end position="187"/>
    </location>
    <ligand>
        <name>substrate</name>
    </ligand>
</feature>
<dbReference type="Pfam" id="PF05175">
    <property type="entry name" value="MTS"/>
    <property type="match status" value="1"/>
</dbReference>
<feature type="binding site" evidence="5">
    <location>
        <begin position="119"/>
        <end position="123"/>
    </location>
    <ligand>
        <name>S-adenosyl-L-methionine</name>
        <dbReference type="ChEBI" id="CHEBI:59789"/>
    </ligand>
</feature>
<evidence type="ECO:0000256" key="4">
    <source>
        <dbReference type="ARBA" id="ARBA00048391"/>
    </source>
</evidence>
<feature type="domain" description="Methyltransferase small" evidence="6">
    <location>
        <begin position="103"/>
        <end position="191"/>
    </location>
</feature>
<dbReference type="EMBL" id="CP025682">
    <property type="protein sequence ID" value="AUN94163.1"/>
    <property type="molecule type" value="Genomic_DNA"/>
</dbReference>
<evidence type="ECO:0000259" key="7">
    <source>
        <dbReference type="Pfam" id="PF17827"/>
    </source>
</evidence>
<dbReference type="OrthoDB" id="9800643at2"/>
<reference evidence="8 9" key="1">
    <citation type="submission" date="2018-01" db="EMBL/GenBank/DDBJ databases">
        <authorList>
            <person name="Fu G.-Y."/>
        </authorList>
    </citation>
    <scope>NUCLEOTIDE SEQUENCE [LARGE SCALE GENOMIC DNA]</scope>
    <source>
        <strain evidence="8 9">SY39</strain>
    </source>
</reference>
<keyword evidence="9" id="KW-1185">Reference proteome</keyword>
<dbReference type="NCBIfam" id="TIGR03534">
    <property type="entry name" value="RF_mod_PrmC"/>
    <property type="match status" value="1"/>
</dbReference>
<dbReference type="InterPro" id="IPR002052">
    <property type="entry name" value="DNA_methylase_N6_adenine_CS"/>
</dbReference>
<feature type="binding site" evidence="5">
    <location>
        <position position="184"/>
    </location>
    <ligand>
        <name>S-adenosyl-L-methionine</name>
        <dbReference type="ChEBI" id="CHEBI:59789"/>
    </ligand>
</feature>
<keyword evidence="1 5" id="KW-0489">Methyltransferase</keyword>
<dbReference type="GO" id="GO:0032259">
    <property type="term" value="P:methylation"/>
    <property type="evidence" value="ECO:0007669"/>
    <property type="project" value="UniProtKB-KW"/>
</dbReference>
<evidence type="ECO:0000256" key="5">
    <source>
        <dbReference type="HAMAP-Rule" id="MF_02126"/>
    </source>
</evidence>
<comment type="similarity">
    <text evidence="5">Belongs to the protein N5-glutamine methyltransferase family. PrmC subfamily.</text>
</comment>
<dbReference type="EC" id="2.1.1.297" evidence="5"/>
<evidence type="ECO:0000313" key="9">
    <source>
        <dbReference type="Proteomes" id="UP000242205"/>
    </source>
</evidence>
<feature type="domain" description="Release factor glutamine methyltransferase N-terminal" evidence="7">
    <location>
        <begin position="11"/>
        <end position="74"/>
    </location>
</feature>
<proteinExistence type="inferred from homology"/>
<evidence type="ECO:0000256" key="1">
    <source>
        <dbReference type="ARBA" id="ARBA00022603"/>
    </source>
</evidence>
<comment type="function">
    <text evidence="5">Methylates the class 1 translation termination release factors RF1/PrfA and RF2/PrfB on the glutamine residue of the universally conserved GGQ motif.</text>
</comment>
<dbReference type="InterPro" id="IPR007848">
    <property type="entry name" value="Small_mtfrase_dom"/>
</dbReference>